<evidence type="ECO:0000313" key="4">
    <source>
        <dbReference type="EMBL" id="KAG5941719.1"/>
    </source>
</evidence>
<feature type="compositionally biased region" description="Polar residues" evidence="2">
    <location>
        <begin position="133"/>
        <end position="142"/>
    </location>
</feature>
<proteinExistence type="predicted"/>
<feature type="compositionally biased region" description="Low complexity" evidence="2">
    <location>
        <begin position="407"/>
        <end position="416"/>
    </location>
</feature>
<dbReference type="InterPro" id="IPR046347">
    <property type="entry name" value="bZIP_sf"/>
</dbReference>
<evidence type="ECO:0000256" key="1">
    <source>
        <dbReference type="SAM" id="Coils"/>
    </source>
</evidence>
<dbReference type="OrthoDB" id="5419235at2759"/>
<dbReference type="Proteomes" id="UP000706124">
    <property type="component" value="Unassembled WGS sequence"/>
</dbReference>
<dbReference type="Gene3D" id="3.30.160.60">
    <property type="entry name" value="Classic Zinc Finger"/>
    <property type="match status" value="1"/>
</dbReference>
<feature type="coiled-coil region" evidence="1">
    <location>
        <begin position="462"/>
        <end position="489"/>
    </location>
</feature>
<feature type="region of interest" description="Disordered" evidence="2">
    <location>
        <begin position="407"/>
        <end position="437"/>
    </location>
</feature>
<dbReference type="InterPro" id="IPR004827">
    <property type="entry name" value="bZIP"/>
</dbReference>
<protein>
    <recommendedName>
        <fullName evidence="3">BZIP domain-containing protein</fullName>
    </recommendedName>
</protein>
<gene>
    <name evidence="4" type="ORF">E4U60_007727</name>
</gene>
<feature type="domain" description="BZIP" evidence="3">
    <location>
        <begin position="450"/>
        <end position="464"/>
    </location>
</feature>
<accession>A0A9P7MFA7</accession>
<dbReference type="EMBL" id="SRPO01000091">
    <property type="protein sequence ID" value="KAG5941719.1"/>
    <property type="molecule type" value="Genomic_DNA"/>
</dbReference>
<organism evidence="4 5">
    <name type="scientific">Claviceps pazoutovae</name>
    <dbReference type="NCBI Taxonomy" id="1649127"/>
    <lineage>
        <taxon>Eukaryota</taxon>
        <taxon>Fungi</taxon>
        <taxon>Dikarya</taxon>
        <taxon>Ascomycota</taxon>
        <taxon>Pezizomycotina</taxon>
        <taxon>Sordariomycetes</taxon>
        <taxon>Hypocreomycetidae</taxon>
        <taxon>Hypocreales</taxon>
        <taxon>Clavicipitaceae</taxon>
        <taxon>Claviceps</taxon>
    </lineage>
</organism>
<feature type="region of interest" description="Disordered" evidence="2">
    <location>
        <begin position="122"/>
        <end position="142"/>
    </location>
</feature>
<reference evidence="4 5" key="1">
    <citation type="journal article" date="2020" name="bioRxiv">
        <title>Whole genome comparisons of ergot fungi reveals the divergence and evolution of species within the genus Claviceps are the result of varying mechanisms driving genome evolution and host range expansion.</title>
        <authorList>
            <person name="Wyka S.A."/>
            <person name="Mondo S.J."/>
            <person name="Liu M."/>
            <person name="Dettman J."/>
            <person name="Nalam V."/>
            <person name="Broders K.D."/>
        </authorList>
    </citation>
    <scope>NUCLEOTIDE SEQUENCE [LARGE SCALE GENOMIC DNA]</scope>
    <source>
        <strain evidence="4 5">CCC 1485</strain>
    </source>
</reference>
<feature type="region of interest" description="Disordered" evidence="2">
    <location>
        <begin position="154"/>
        <end position="181"/>
    </location>
</feature>
<dbReference type="PROSITE" id="PS00036">
    <property type="entry name" value="BZIP_BASIC"/>
    <property type="match status" value="1"/>
</dbReference>
<dbReference type="AlphaFoldDB" id="A0A9P7MFA7"/>
<dbReference type="CDD" id="cd12193">
    <property type="entry name" value="bZIP_GCN4"/>
    <property type="match status" value="1"/>
</dbReference>
<evidence type="ECO:0000256" key="2">
    <source>
        <dbReference type="SAM" id="MobiDB-lite"/>
    </source>
</evidence>
<keyword evidence="1" id="KW-0175">Coiled coil</keyword>
<dbReference type="GO" id="GO:0003700">
    <property type="term" value="F:DNA-binding transcription factor activity"/>
    <property type="evidence" value="ECO:0007669"/>
    <property type="project" value="InterPro"/>
</dbReference>
<evidence type="ECO:0000313" key="5">
    <source>
        <dbReference type="Proteomes" id="UP000706124"/>
    </source>
</evidence>
<dbReference type="Pfam" id="PF07716">
    <property type="entry name" value="bZIP_2"/>
    <property type="match status" value="1"/>
</dbReference>
<comment type="caution">
    <text evidence="4">The sequence shown here is derived from an EMBL/GenBank/DDBJ whole genome shotgun (WGS) entry which is preliminary data.</text>
</comment>
<dbReference type="SUPFAM" id="SSF57959">
    <property type="entry name" value="Leucine zipper domain"/>
    <property type="match status" value="1"/>
</dbReference>
<keyword evidence="5" id="KW-1185">Reference proteome</keyword>
<evidence type="ECO:0000259" key="3">
    <source>
        <dbReference type="PROSITE" id="PS00036"/>
    </source>
</evidence>
<sequence>MVQVGLGWTLEGKNPGRIVAEATLLLIYRHVHLDDTYAREGVVQKRVVNLSASVPPETVKISSQDINIISTPHPSYPARLSVDLDFSSAIESIRSDSSSTANISAQDFSVFNTDSQSTWLPNFRSSPPVASAHQHQQLQSPVEHQQDFVLFDSPQPRQAVPNPPSSLSSQHIHSHHNRRDTKLVTAAAQNQRVAQLLQAALGQNNISSSVNANRFAHQFYASSSPTPSATLKPRHRTNLDRPPVPLFHQGPGSVPQSQAAKMMNAADVDLDEFTPFEGGASAFSSPAISSAMDFGGSLSSSASTFGTVSPHDLLLQDPFSSAPSSAALTALTSPSLYNESPDVDSFDASPNFGNVDFDGTGDSWYPLFPDESSHVDLQFAKSDLSLAEALSDKVSAVVDQDAAVASRKKAAVSPSSGRRQSSIAGVNPRKRDKPLPPIVIEDPNDTTAMKRARNTLAARKSRERKALHVEDLMNRIATLESERDHWKSIALSLSQAGAQ</sequence>
<name>A0A9P7MFA7_9HYPO</name>